<dbReference type="InterPro" id="IPR036390">
    <property type="entry name" value="WH_DNA-bd_sf"/>
</dbReference>
<reference evidence="5 6" key="1">
    <citation type="submission" date="2017-05" db="EMBL/GenBank/DDBJ databases">
        <title>Complete genome sequence of Corynebacterium striatum KC-Na-1 isolated from Neophocaena asiaeorientalis in Korea.</title>
        <authorList>
            <person name="Kim J.H."/>
            <person name="Lee K."/>
        </authorList>
    </citation>
    <scope>NUCLEOTIDE SEQUENCE [LARGE SCALE GENOMIC DNA]</scope>
    <source>
        <strain evidence="5 6">KC-Na-01</strain>
    </source>
</reference>
<evidence type="ECO:0000313" key="5">
    <source>
        <dbReference type="EMBL" id="ART21535.1"/>
    </source>
</evidence>
<accession>A0A2Z2J1Y9</accession>
<dbReference type="SUPFAM" id="SSF48008">
    <property type="entry name" value="GntR ligand-binding domain-like"/>
    <property type="match status" value="1"/>
</dbReference>
<keyword evidence="2" id="KW-0238">DNA-binding</keyword>
<dbReference type="InterPro" id="IPR008920">
    <property type="entry name" value="TF_FadR/GntR_C"/>
</dbReference>
<dbReference type="PANTHER" id="PTHR43537">
    <property type="entry name" value="TRANSCRIPTIONAL REGULATOR, GNTR FAMILY"/>
    <property type="match status" value="1"/>
</dbReference>
<gene>
    <name evidence="5" type="ORF">CBE89_08485</name>
</gene>
<dbReference type="PANTHER" id="PTHR43537:SF24">
    <property type="entry name" value="GLUCONATE OPERON TRANSCRIPTIONAL REPRESSOR"/>
    <property type="match status" value="1"/>
</dbReference>
<dbReference type="InterPro" id="IPR011711">
    <property type="entry name" value="GntR_C"/>
</dbReference>
<dbReference type="Pfam" id="PF07729">
    <property type="entry name" value="FCD"/>
    <property type="match status" value="1"/>
</dbReference>
<keyword evidence="3" id="KW-0804">Transcription</keyword>
<evidence type="ECO:0000256" key="2">
    <source>
        <dbReference type="ARBA" id="ARBA00023125"/>
    </source>
</evidence>
<dbReference type="InterPro" id="IPR036388">
    <property type="entry name" value="WH-like_DNA-bd_sf"/>
</dbReference>
<organism evidence="5 6">
    <name type="scientific">Corynebacterium striatum</name>
    <dbReference type="NCBI Taxonomy" id="43770"/>
    <lineage>
        <taxon>Bacteria</taxon>
        <taxon>Bacillati</taxon>
        <taxon>Actinomycetota</taxon>
        <taxon>Actinomycetes</taxon>
        <taxon>Mycobacteriales</taxon>
        <taxon>Corynebacteriaceae</taxon>
        <taxon>Corynebacterium</taxon>
    </lineage>
</organism>
<evidence type="ECO:0000313" key="6">
    <source>
        <dbReference type="Proteomes" id="UP000250197"/>
    </source>
</evidence>
<evidence type="ECO:0000256" key="3">
    <source>
        <dbReference type="ARBA" id="ARBA00023163"/>
    </source>
</evidence>
<dbReference type="PROSITE" id="PS50949">
    <property type="entry name" value="HTH_GNTR"/>
    <property type="match status" value="1"/>
</dbReference>
<dbReference type="GO" id="GO:0003700">
    <property type="term" value="F:DNA-binding transcription factor activity"/>
    <property type="evidence" value="ECO:0007669"/>
    <property type="project" value="InterPro"/>
</dbReference>
<dbReference type="SMART" id="SM00895">
    <property type="entry name" value="FCD"/>
    <property type="match status" value="1"/>
</dbReference>
<dbReference type="RefSeq" id="WP_086891612.1">
    <property type="nucleotide sequence ID" value="NZ_CP021252.1"/>
</dbReference>
<feature type="domain" description="HTH gntR-type" evidence="4">
    <location>
        <begin position="28"/>
        <end position="95"/>
    </location>
</feature>
<dbReference type="Gene3D" id="1.10.10.10">
    <property type="entry name" value="Winged helix-like DNA-binding domain superfamily/Winged helix DNA-binding domain"/>
    <property type="match status" value="1"/>
</dbReference>
<dbReference type="Proteomes" id="UP000250197">
    <property type="component" value="Chromosome"/>
</dbReference>
<keyword evidence="1" id="KW-0805">Transcription regulation</keyword>
<name>A0A2Z2J1Y9_CORST</name>
<proteinExistence type="predicted"/>
<dbReference type="AlphaFoldDB" id="A0A2Z2J1Y9"/>
<dbReference type="Pfam" id="PF00392">
    <property type="entry name" value="GntR"/>
    <property type="match status" value="1"/>
</dbReference>
<dbReference type="Gene3D" id="1.20.120.530">
    <property type="entry name" value="GntR ligand-binding domain-like"/>
    <property type="match status" value="1"/>
</dbReference>
<dbReference type="SUPFAM" id="SSF46785">
    <property type="entry name" value="Winged helix' DNA-binding domain"/>
    <property type="match status" value="1"/>
</dbReference>
<dbReference type="GO" id="GO:0003677">
    <property type="term" value="F:DNA binding"/>
    <property type="evidence" value="ECO:0007669"/>
    <property type="project" value="UniProtKB-KW"/>
</dbReference>
<dbReference type="KEGG" id="cstr:CBE89_08485"/>
<evidence type="ECO:0000256" key="1">
    <source>
        <dbReference type="ARBA" id="ARBA00023015"/>
    </source>
</evidence>
<evidence type="ECO:0000259" key="4">
    <source>
        <dbReference type="PROSITE" id="PS50949"/>
    </source>
</evidence>
<sequence length="263" mass="29084">MATNSPAPQPSSGSQPARAMALAVTPAKNLATQVMNYVRDCAQNGSMAPGEWYSVYKLSEQLGISRSPVRDGLLRLEEAGLIEFSRNRGFQIVETKPSDVADIFDMRLALEPRIAARAALARSDEQLAQMRALLQSMEASAQAGNEPEFFSRDKLLHDAILVAGGSTRARDALDKLRTHTQILTDSTVRNERSLEQVHSEHVPIIDAIARGDAHAARQDMASHITATGRLLLRQTLRRRNPQLSEAEAEQRVEEIWDAHTREL</sequence>
<protein>
    <submittedName>
        <fullName evidence="5">GntR family transcriptional regulator</fullName>
    </submittedName>
</protein>
<dbReference type="EMBL" id="CP021252">
    <property type="protein sequence ID" value="ART21535.1"/>
    <property type="molecule type" value="Genomic_DNA"/>
</dbReference>
<dbReference type="InterPro" id="IPR000524">
    <property type="entry name" value="Tscrpt_reg_HTH_GntR"/>
</dbReference>